<dbReference type="AlphaFoldDB" id="A0A2I1CS59"/>
<sequence>MARDGKALAVAIRERVGHINRLYRSGKPLFPRELLADLDRQIDDGTEEIHVVDLEGVGQTYSRSVPGWCTDFANTYRISYHSIQSLTCVHPSFPELILRDRAPVSIGYTSAWEPCKTTLDDVRDVFLANRQAWRTSATCQGLLQYLSSLEIQPRITKIVCFGLGSFGAINGCHSTRCHAQHAAIETIATALTRRGVSGGHEIQCFAQDPAYDSVDHALLRELGIYLLDDPKGFLEIDEETLVFSVSPNVPVKQIVADVQWPAAMIWNTVIAEEKEDTRWVKRTEENGGISWMCPFTTDPDSMRVRSMVKEYSQETLRDPNEYFGDLTIYMRGPA</sequence>
<dbReference type="GeneID" id="36542167"/>
<dbReference type="VEuPathDB" id="FungiDB:P168DRAFT_259888"/>
<dbReference type="RefSeq" id="XP_024689060.1">
    <property type="nucleotide sequence ID" value="XM_024834643.1"/>
</dbReference>
<dbReference type="OrthoDB" id="5230585at2759"/>
<keyword evidence="3" id="KW-1185">Reference proteome</keyword>
<proteinExistence type="predicted"/>
<gene>
    <name evidence="2" type="ORF">P168DRAFT_259888</name>
</gene>
<dbReference type="Proteomes" id="UP000234254">
    <property type="component" value="Unassembled WGS sequence"/>
</dbReference>
<protein>
    <recommendedName>
        <fullName evidence="1">SRR1-like domain-containing protein</fullName>
    </recommendedName>
</protein>
<evidence type="ECO:0000313" key="3">
    <source>
        <dbReference type="Proteomes" id="UP000234254"/>
    </source>
</evidence>
<dbReference type="PANTHER" id="PTHR42080:SF3">
    <property type="entry name" value="SRR1-LIKE DOMAIN-CONTAINING PROTEIN"/>
    <property type="match status" value="1"/>
</dbReference>
<name>A0A2I1CS59_ASPC2</name>
<accession>A0A2I1CS59</accession>
<evidence type="ECO:0000313" key="2">
    <source>
        <dbReference type="EMBL" id="PKY00466.1"/>
    </source>
</evidence>
<dbReference type="InterPro" id="IPR012942">
    <property type="entry name" value="SRR1-like"/>
</dbReference>
<organism evidence="2 3">
    <name type="scientific">Aspergillus campestris (strain IBT 28561)</name>
    <dbReference type="NCBI Taxonomy" id="1392248"/>
    <lineage>
        <taxon>Eukaryota</taxon>
        <taxon>Fungi</taxon>
        <taxon>Dikarya</taxon>
        <taxon>Ascomycota</taxon>
        <taxon>Pezizomycotina</taxon>
        <taxon>Eurotiomycetes</taxon>
        <taxon>Eurotiomycetidae</taxon>
        <taxon>Eurotiales</taxon>
        <taxon>Aspergillaceae</taxon>
        <taxon>Aspergillus</taxon>
        <taxon>Aspergillus subgen. Circumdati</taxon>
    </lineage>
</organism>
<feature type="domain" description="SRR1-like" evidence="1">
    <location>
        <begin position="150"/>
        <end position="329"/>
    </location>
</feature>
<dbReference type="Pfam" id="PF07985">
    <property type="entry name" value="SRR1"/>
    <property type="match status" value="1"/>
</dbReference>
<evidence type="ECO:0000259" key="1">
    <source>
        <dbReference type="Pfam" id="PF07985"/>
    </source>
</evidence>
<dbReference type="EMBL" id="MSFM01000014">
    <property type="protein sequence ID" value="PKY00466.1"/>
    <property type="molecule type" value="Genomic_DNA"/>
</dbReference>
<dbReference type="PANTHER" id="PTHR42080">
    <property type="entry name" value="SRR1 DOMAIN-CONTAINING PROTEIN"/>
    <property type="match status" value="1"/>
</dbReference>
<comment type="caution">
    <text evidence="2">The sequence shown here is derived from an EMBL/GenBank/DDBJ whole genome shotgun (WGS) entry which is preliminary data.</text>
</comment>
<reference evidence="2" key="1">
    <citation type="submission" date="2016-12" db="EMBL/GenBank/DDBJ databases">
        <title>The genomes of Aspergillus section Nigri reveals drivers in fungal speciation.</title>
        <authorList>
            <consortium name="DOE Joint Genome Institute"/>
            <person name="Vesth T.C."/>
            <person name="Nybo J."/>
            <person name="Theobald S."/>
            <person name="Brandl J."/>
            <person name="Frisvad J.C."/>
            <person name="Nielsen K.F."/>
            <person name="Lyhne E.K."/>
            <person name="Kogle M.E."/>
            <person name="Kuo A."/>
            <person name="Riley R."/>
            <person name="Clum A."/>
            <person name="Nolan M."/>
            <person name="Lipzen A."/>
            <person name="Salamov A."/>
            <person name="Henrissat B."/>
            <person name="Wiebenga A."/>
            <person name="De vries R.P."/>
            <person name="Grigoriev I.V."/>
            <person name="Mortensen U.H."/>
            <person name="Andersen M.R."/>
            <person name="Baker S.E."/>
        </authorList>
    </citation>
    <scope>NUCLEOTIDE SEQUENCE</scope>
    <source>
        <strain evidence="2">IBT 28561</strain>
    </source>
</reference>